<feature type="transmembrane region" description="Helical" evidence="1">
    <location>
        <begin position="120"/>
        <end position="142"/>
    </location>
</feature>
<dbReference type="Proteomes" id="UP001597110">
    <property type="component" value="Unassembled WGS sequence"/>
</dbReference>
<reference evidence="3" key="1">
    <citation type="journal article" date="2019" name="Int. J. Syst. Evol. Microbiol.">
        <title>The Global Catalogue of Microorganisms (GCM) 10K type strain sequencing project: providing services to taxonomists for standard genome sequencing and annotation.</title>
        <authorList>
            <consortium name="The Broad Institute Genomics Platform"/>
            <consortium name="The Broad Institute Genome Sequencing Center for Infectious Disease"/>
            <person name="Wu L."/>
            <person name="Ma J."/>
        </authorList>
    </citation>
    <scope>NUCLEOTIDE SEQUENCE [LARGE SCALE GENOMIC DNA]</scope>
    <source>
        <strain evidence="3">CCUG 55585</strain>
    </source>
</reference>
<keyword evidence="1" id="KW-0812">Transmembrane</keyword>
<evidence type="ECO:0000313" key="2">
    <source>
        <dbReference type="EMBL" id="MFD0726135.1"/>
    </source>
</evidence>
<feature type="transmembrane region" description="Helical" evidence="1">
    <location>
        <begin position="47"/>
        <end position="72"/>
    </location>
</feature>
<feature type="transmembrane region" description="Helical" evidence="1">
    <location>
        <begin position="162"/>
        <end position="184"/>
    </location>
</feature>
<accession>A0ABW2YFQ0</accession>
<feature type="transmembrane region" description="Helical" evidence="1">
    <location>
        <begin position="14"/>
        <end position="35"/>
    </location>
</feature>
<sequence length="196" mass="20690">MNRPDALPSSGNRLLAPGPLMLAGLILVAALSRLLPHPPNFSPVEAMALFGGAYFANRSWAVAVPLVAMLVSDLALAAIMGGDYLGYMAGLSFWAVYLCIALSTVMGFGLRGKVGAGRVLGYSLAGSVLFFLVTNFTTWLGSTMYPQTGAGLVAAYVAGIPFFKWTVLGTLFYSALLFGGFDLLRERLPSLNAQTV</sequence>
<proteinExistence type="predicted"/>
<dbReference type="RefSeq" id="WP_386823694.1">
    <property type="nucleotide sequence ID" value="NZ_JBHTIF010000001.1"/>
</dbReference>
<dbReference type="InterPro" id="IPR046487">
    <property type="entry name" value="DUF6580"/>
</dbReference>
<gene>
    <name evidence="2" type="ORF">ACFQ0E_11090</name>
</gene>
<dbReference type="EMBL" id="JBHTIF010000001">
    <property type="protein sequence ID" value="MFD0726135.1"/>
    <property type="molecule type" value="Genomic_DNA"/>
</dbReference>
<keyword evidence="3" id="KW-1185">Reference proteome</keyword>
<evidence type="ECO:0000256" key="1">
    <source>
        <dbReference type="SAM" id="Phobius"/>
    </source>
</evidence>
<comment type="caution">
    <text evidence="2">The sequence shown here is derived from an EMBL/GenBank/DDBJ whole genome shotgun (WGS) entry which is preliminary data.</text>
</comment>
<feature type="transmembrane region" description="Helical" evidence="1">
    <location>
        <begin position="84"/>
        <end position="108"/>
    </location>
</feature>
<organism evidence="2 3">
    <name type="scientific">Lysobacter brunescens</name>
    <dbReference type="NCBI Taxonomy" id="262323"/>
    <lineage>
        <taxon>Bacteria</taxon>
        <taxon>Pseudomonadati</taxon>
        <taxon>Pseudomonadota</taxon>
        <taxon>Gammaproteobacteria</taxon>
        <taxon>Lysobacterales</taxon>
        <taxon>Lysobacteraceae</taxon>
        <taxon>Lysobacter</taxon>
    </lineage>
</organism>
<keyword evidence="1" id="KW-1133">Transmembrane helix</keyword>
<protein>
    <submittedName>
        <fullName evidence="2">DUF6580 family putative transport protein</fullName>
    </submittedName>
</protein>
<name>A0ABW2YFQ0_9GAMM</name>
<evidence type="ECO:0000313" key="3">
    <source>
        <dbReference type="Proteomes" id="UP001597110"/>
    </source>
</evidence>
<dbReference type="Pfam" id="PF20221">
    <property type="entry name" value="DUF6580"/>
    <property type="match status" value="1"/>
</dbReference>
<keyword evidence="1" id="KW-0472">Membrane</keyword>